<dbReference type="RefSeq" id="WP_102597377.1">
    <property type="nucleotide sequence ID" value="NZ_JABUYH010000026.1"/>
</dbReference>
<dbReference type="EMBL" id="PNQX01000001">
    <property type="protein sequence ID" value="PMQ20418.1"/>
    <property type="molecule type" value="Genomic_DNA"/>
</dbReference>
<protein>
    <submittedName>
        <fullName evidence="2">Uncharacterized protein</fullName>
    </submittedName>
</protein>
<sequence length="105" mass="11550">MTSEQEPTRGRRKRPRVVAPPQHLTARVELTGSYAPVPHSKSVDRALAGGQSGDSSADAVAARAKKRDTDPLAELLAKDQDPRNWGEAKEDLAEMMKREKPPHWG</sequence>
<dbReference type="AlphaFoldDB" id="A0A2N7S2M5"/>
<feature type="compositionally biased region" description="Low complexity" evidence="1">
    <location>
        <begin position="46"/>
        <end position="62"/>
    </location>
</feature>
<dbReference type="Proteomes" id="UP000235739">
    <property type="component" value="Unassembled WGS sequence"/>
</dbReference>
<evidence type="ECO:0000313" key="3">
    <source>
        <dbReference type="Proteomes" id="UP000235739"/>
    </source>
</evidence>
<organism evidence="2 3">
    <name type="scientific">Glutamicibacter arilaitensis</name>
    <dbReference type="NCBI Taxonomy" id="256701"/>
    <lineage>
        <taxon>Bacteria</taxon>
        <taxon>Bacillati</taxon>
        <taxon>Actinomycetota</taxon>
        <taxon>Actinomycetes</taxon>
        <taxon>Micrococcales</taxon>
        <taxon>Micrococcaceae</taxon>
        <taxon>Glutamicibacter</taxon>
    </lineage>
</organism>
<evidence type="ECO:0000313" key="2">
    <source>
        <dbReference type="EMBL" id="PMQ20418.1"/>
    </source>
</evidence>
<accession>A0A2N7S2M5</accession>
<evidence type="ECO:0000256" key="1">
    <source>
        <dbReference type="SAM" id="MobiDB-lite"/>
    </source>
</evidence>
<comment type="caution">
    <text evidence="2">The sequence shown here is derived from an EMBL/GenBank/DDBJ whole genome shotgun (WGS) entry which is preliminary data.</text>
</comment>
<feature type="region of interest" description="Disordered" evidence="1">
    <location>
        <begin position="1"/>
        <end position="105"/>
    </location>
</feature>
<proteinExistence type="predicted"/>
<reference evidence="2 3" key="1">
    <citation type="journal article" date="2017" name="Elife">
        <title>Extensive horizontal gene transfer in cheese-associated bacteria.</title>
        <authorList>
            <person name="Bonham K.S."/>
            <person name="Wolfe B.E."/>
            <person name="Dutton R.J."/>
        </authorList>
    </citation>
    <scope>NUCLEOTIDE SEQUENCE [LARGE SCALE GENOMIC DNA]</scope>
    <source>
        <strain evidence="2 3">JB182</strain>
    </source>
</reference>
<name>A0A2N7S2M5_9MICC</name>
<gene>
    <name evidence="2" type="ORF">CIK84_02015</name>
</gene>
<feature type="compositionally biased region" description="Basic and acidic residues" evidence="1">
    <location>
        <begin position="76"/>
        <end position="105"/>
    </location>
</feature>